<accession>A0A667Z9Z1</accession>
<keyword evidence="2" id="KW-1003">Cell membrane</keyword>
<keyword evidence="5" id="KW-0472">Membrane</keyword>
<name>A0A667Z9Z1_9TELE</name>
<dbReference type="InterPro" id="IPR003599">
    <property type="entry name" value="Ig_sub"/>
</dbReference>
<evidence type="ECO:0000256" key="8">
    <source>
        <dbReference type="SAM" id="SignalP"/>
    </source>
</evidence>
<keyword evidence="7" id="KW-0325">Glycoprotein</keyword>
<dbReference type="SMART" id="SM00406">
    <property type="entry name" value="IGv"/>
    <property type="match status" value="2"/>
</dbReference>
<dbReference type="InterPro" id="IPR013106">
    <property type="entry name" value="Ig_V-set"/>
</dbReference>
<evidence type="ECO:0000256" key="7">
    <source>
        <dbReference type="ARBA" id="ARBA00023180"/>
    </source>
</evidence>
<reference evidence="10" key="2">
    <citation type="submission" date="2025-08" db="UniProtKB">
        <authorList>
            <consortium name="Ensembl"/>
        </authorList>
    </citation>
    <scope>IDENTIFICATION</scope>
</reference>
<keyword evidence="11" id="KW-1185">Reference proteome</keyword>
<organism evidence="10 11">
    <name type="scientific">Myripristis murdjan</name>
    <name type="common">pinecone soldierfish</name>
    <dbReference type="NCBI Taxonomy" id="586833"/>
    <lineage>
        <taxon>Eukaryota</taxon>
        <taxon>Metazoa</taxon>
        <taxon>Chordata</taxon>
        <taxon>Craniata</taxon>
        <taxon>Vertebrata</taxon>
        <taxon>Euteleostomi</taxon>
        <taxon>Actinopterygii</taxon>
        <taxon>Neopterygii</taxon>
        <taxon>Teleostei</taxon>
        <taxon>Neoteleostei</taxon>
        <taxon>Acanthomorphata</taxon>
        <taxon>Holocentriformes</taxon>
        <taxon>Holocentridae</taxon>
        <taxon>Myripristis</taxon>
    </lineage>
</organism>
<evidence type="ECO:0000256" key="1">
    <source>
        <dbReference type="ARBA" id="ARBA00004236"/>
    </source>
</evidence>
<dbReference type="PANTHER" id="PTHR19433">
    <property type="entry name" value="T-CELL RECEPTOR ALPHA CHAIN V REGION-RELATED"/>
    <property type="match status" value="1"/>
</dbReference>
<evidence type="ECO:0000256" key="6">
    <source>
        <dbReference type="ARBA" id="ARBA00023157"/>
    </source>
</evidence>
<dbReference type="AlphaFoldDB" id="A0A667Z9Z1"/>
<dbReference type="InterPro" id="IPR036179">
    <property type="entry name" value="Ig-like_dom_sf"/>
</dbReference>
<dbReference type="GeneTree" id="ENSGT01030000234530"/>
<evidence type="ECO:0000256" key="2">
    <source>
        <dbReference type="ARBA" id="ARBA00022475"/>
    </source>
</evidence>
<protein>
    <recommendedName>
        <fullName evidence="9">Ig-like domain-containing protein</fullName>
    </recommendedName>
</protein>
<dbReference type="SUPFAM" id="SSF48726">
    <property type="entry name" value="Immunoglobulin"/>
    <property type="match status" value="2"/>
</dbReference>
<dbReference type="InterPro" id="IPR007110">
    <property type="entry name" value="Ig-like_dom"/>
</dbReference>
<dbReference type="InterPro" id="IPR052051">
    <property type="entry name" value="TCR_complex_component"/>
</dbReference>
<dbReference type="Pfam" id="PF07686">
    <property type="entry name" value="V-set"/>
    <property type="match status" value="2"/>
</dbReference>
<evidence type="ECO:0000256" key="4">
    <source>
        <dbReference type="ARBA" id="ARBA00022859"/>
    </source>
</evidence>
<dbReference type="GO" id="GO:0005886">
    <property type="term" value="C:plasma membrane"/>
    <property type="evidence" value="ECO:0007669"/>
    <property type="project" value="UniProtKB-SubCell"/>
</dbReference>
<comment type="subcellular location">
    <subcellularLocation>
        <location evidence="1">Cell membrane</location>
    </subcellularLocation>
</comment>
<dbReference type="GO" id="GO:0002376">
    <property type="term" value="P:immune system process"/>
    <property type="evidence" value="ECO:0007669"/>
    <property type="project" value="UniProtKB-KW"/>
</dbReference>
<keyword evidence="3 8" id="KW-0732">Signal</keyword>
<feature type="domain" description="Ig-like" evidence="9">
    <location>
        <begin position="13"/>
        <end position="124"/>
    </location>
</feature>
<dbReference type="PANTHER" id="PTHR19433:SF133">
    <property type="entry name" value="IMMUNE-TYPE RECEPTOR 5 PRECURSOR-RELATED"/>
    <property type="match status" value="1"/>
</dbReference>
<feature type="signal peptide" evidence="8">
    <location>
        <begin position="1"/>
        <end position="24"/>
    </location>
</feature>
<evidence type="ECO:0000256" key="3">
    <source>
        <dbReference type="ARBA" id="ARBA00022729"/>
    </source>
</evidence>
<sequence length="367" mass="40669">MESEAGKMIIYFPAVFLLCHLCAAQYSEISQPVSFQTVELGHPVSIECQIKSALRTRVWYKLTAGRKLQDMVSVDIFYNRTIFGSQFQQLSHRFSVTNDGIKTDLSISAATWEDIGTYYCGVQHINFIEFGPGTFLMLKGISFALFSMKSSYSHLKIQPGDSVTLSCSVHSADCGGEHTSVFWLKSSESSGPEVIYNSGNKSESCKRTESGSLETSCVYKLPKQNLSSDDAGTYYCVVASCGETLFGNGTQLYIKGKTLKLKINTAVSLGILYTNITIFTLSSGKTDRSSEGNQVTQFFIIIINLLLPTIDFYPKLFYFHLCPSQPGDEVNYPAVSLAPRSSSSRTAAVQHSTDPLFVSEVRYRLRH</sequence>
<dbReference type="InParanoid" id="A0A667Z9Z1"/>
<evidence type="ECO:0000313" key="10">
    <source>
        <dbReference type="Ensembl" id="ENSMMDP00005035433.1"/>
    </source>
</evidence>
<dbReference type="Ensembl" id="ENSMMDT00005036209.1">
    <property type="protein sequence ID" value="ENSMMDP00005035433.1"/>
    <property type="gene ID" value="ENSMMDG00005016657.1"/>
</dbReference>
<feature type="domain" description="Ig-like" evidence="9">
    <location>
        <begin position="132"/>
        <end position="238"/>
    </location>
</feature>
<dbReference type="CDD" id="cd00099">
    <property type="entry name" value="IgV"/>
    <property type="match status" value="2"/>
</dbReference>
<evidence type="ECO:0000313" key="11">
    <source>
        <dbReference type="Proteomes" id="UP000472263"/>
    </source>
</evidence>
<evidence type="ECO:0000259" key="9">
    <source>
        <dbReference type="PROSITE" id="PS50835"/>
    </source>
</evidence>
<dbReference type="Gene3D" id="2.60.40.10">
    <property type="entry name" value="Immunoglobulins"/>
    <property type="match status" value="2"/>
</dbReference>
<dbReference type="PROSITE" id="PS50835">
    <property type="entry name" value="IG_LIKE"/>
    <property type="match status" value="2"/>
</dbReference>
<reference evidence="10" key="1">
    <citation type="submission" date="2019-06" db="EMBL/GenBank/DDBJ databases">
        <authorList>
            <consortium name="Wellcome Sanger Institute Data Sharing"/>
        </authorList>
    </citation>
    <scope>NUCLEOTIDE SEQUENCE [LARGE SCALE GENOMIC DNA]</scope>
</reference>
<dbReference type="Proteomes" id="UP000472263">
    <property type="component" value="Chromosome 18"/>
</dbReference>
<dbReference type="SMART" id="SM00409">
    <property type="entry name" value="IG"/>
    <property type="match status" value="2"/>
</dbReference>
<dbReference type="GO" id="GO:0009617">
    <property type="term" value="P:response to bacterium"/>
    <property type="evidence" value="ECO:0007669"/>
    <property type="project" value="TreeGrafter"/>
</dbReference>
<keyword evidence="4" id="KW-0391">Immunity</keyword>
<keyword evidence="6" id="KW-1015">Disulfide bond</keyword>
<evidence type="ECO:0000256" key="5">
    <source>
        <dbReference type="ARBA" id="ARBA00023136"/>
    </source>
</evidence>
<proteinExistence type="predicted"/>
<dbReference type="InterPro" id="IPR013783">
    <property type="entry name" value="Ig-like_fold"/>
</dbReference>
<feature type="chain" id="PRO_5025549277" description="Ig-like domain-containing protein" evidence="8">
    <location>
        <begin position="25"/>
        <end position="367"/>
    </location>
</feature>
<reference evidence="10" key="3">
    <citation type="submission" date="2025-09" db="UniProtKB">
        <authorList>
            <consortium name="Ensembl"/>
        </authorList>
    </citation>
    <scope>IDENTIFICATION</scope>
</reference>